<sequence length="98" mass="10946">MDGNSDAAKSPLLAVSEGRKLSQESGRRSRLIRRNSVNSLRREFVSRLPDKIRSGREKEYYEQQFATLKSFDEVDALVGSDGMVEENLARTSPTGTVP</sequence>
<dbReference type="EMBL" id="JBBPBK010000012">
    <property type="protein sequence ID" value="KAK9273612.1"/>
    <property type="molecule type" value="Genomic_DNA"/>
</dbReference>
<proteinExistence type="predicted"/>
<organism evidence="2 3">
    <name type="scientific">Liquidambar formosana</name>
    <name type="common">Formosan gum</name>
    <dbReference type="NCBI Taxonomy" id="63359"/>
    <lineage>
        <taxon>Eukaryota</taxon>
        <taxon>Viridiplantae</taxon>
        <taxon>Streptophyta</taxon>
        <taxon>Embryophyta</taxon>
        <taxon>Tracheophyta</taxon>
        <taxon>Spermatophyta</taxon>
        <taxon>Magnoliopsida</taxon>
        <taxon>eudicotyledons</taxon>
        <taxon>Gunneridae</taxon>
        <taxon>Pentapetalae</taxon>
        <taxon>Saxifragales</taxon>
        <taxon>Altingiaceae</taxon>
        <taxon>Liquidambar</taxon>
    </lineage>
</organism>
<evidence type="ECO:0000313" key="2">
    <source>
        <dbReference type="EMBL" id="KAK9273612.1"/>
    </source>
</evidence>
<accession>A0AAP0RA25</accession>
<protein>
    <submittedName>
        <fullName evidence="2">Uncharacterized protein</fullName>
    </submittedName>
</protein>
<feature type="compositionally biased region" description="Basic and acidic residues" evidence="1">
    <location>
        <begin position="17"/>
        <end position="27"/>
    </location>
</feature>
<evidence type="ECO:0000313" key="3">
    <source>
        <dbReference type="Proteomes" id="UP001415857"/>
    </source>
</evidence>
<evidence type="ECO:0000256" key="1">
    <source>
        <dbReference type="SAM" id="MobiDB-lite"/>
    </source>
</evidence>
<gene>
    <name evidence="2" type="ORF">L1049_018422</name>
</gene>
<reference evidence="2 3" key="1">
    <citation type="journal article" date="2024" name="Plant J.">
        <title>Genome sequences and population genomics reveal climatic adaptation and genomic divergence between two closely related sweetgum species.</title>
        <authorList>
            <person name="Xu W.Q."/>
            <person name="Ren C.Q."/>
            <person name="Zhang X.Y."/>
            <person name="Comes H.P."/>
            <person name="Liu X.H."/>
            <person name="Li Y.G."/>
            <person name="Kettle C.J."/>
            <person name="Jalonen R."/>
            <person name="Gaisberger H."/>
            <person name="Ma Y.Z."/>
            <person name="Qiu Y.X."/>
        </authorList>
    </citation>
    <scope>NUCLEOTIDE SEQUENCE [LARGE SCALE GENOMIC DNA]</scope>
    <source>
        <strain evidence="2">Hangzhou</strain>
    </source>
</reference>
<feature type="region of interest" description="Disordered" evidence="1">
    <location>
        <begin position="1"/>
        <end position="33"/>
    </location>
</feature>
<dbReference type="AlphaFoldDB" id="A0AAP0RA25"/>
<name>A0AAP0RA25_LIQFO</name>
<dbReference type="Proteomes" id="UP001415857">
    <property type="component" value="Unassembled WGS sequence"/>
</dbReference>
<keyword evidence="3" id="KW-1185">Reference proteome</keyword>
<comment type="caution">
    <text evidence="2">The sequence shown here is derived from an EMBL/GenBank/DDBJ whole genome shotgun (WGS) entry which is preliminary data.</text>
</comment>